<evidence type="ECO:0000313" key="4">
    <source>
        <dbReference type="Proteomes" id="UP000605897"/>
    </source>
</evidence>
<keyword evidence="1" id="KW-1133">Transmembrane helix</keyword>
<feature type="transmembrane region" description="Helical" evidence="1">
    <location>
        <begin position="112"/>
        <end position="131"/>
    </location>
</feature>
<sequence length="527" mass="54771">MPGVTTTKEPRPRGWTGRLARIGSGALLGLLATAAALGVGELVAAFTGAATAPGTAVGTALINLAPHELKDFAVQRFGTNDKVVLVGGVLLALVLLGMAAGVLALRRLWAGIAVVVALGVAGMVAAATAPVAGPTSVLPSLAALLAGVATLVVLVRLRNGRTEPSTTDSPHQTTGRRTVLLAGGAVAGFAVLSGGAGRLLQGGGSLARSRARVRIPAPASPAPALPAGYQFRDPGLVPFFTPNAGFYRVDTALVLPRVPAEQWSLRIHGMAAREIELSFDDLLARPLVERDLTLSCVSNEVGGPYVSTARFVGVPLASLLREAGIRPGAEQLVSTGADGMTIGSPTELILDGRNALLAVAMNGEPLPVEHGFPARLIVPGLFGYASATKWVTDLNLTTYATQPYWIQRGYDRTGPAKTGSRIDVPKPLSRVRAGEVVVAGVAYAQHRGISAVQLSFDGGPWQDADLTTQVTPDTWRQWRYRWSAAPGTHRIQVRAADGAGRLQPETRAPVFPSGADGWESIVVTVTT</sequence>
<dbReference type="PANTHER" id="PTHR19372">
    <property type="entry name" value="SULFITE REDUCTASE"/>
    <property type="match status" value="1"/>
</dbReference>
<dbReference type="InterPro" id="IPR014756">
    <property type="entry name" value="Ig_E-set"/>
</dbReference>
<dbReference type="EMBL" id="BNAU01000001">
    <property type="protein sequence ID" value="GHE75510.1"/>
    <property type="molecule type" value="Genomic_DNA"/>
</dbReference>
<accession>A0ABQ3IA51</accession>
<dbReference type="SUPFAM" id="SSF56524">
    <property type="entry name" value="Oxidoreductase molybdopterin-binding domain"/>
    <property type="match status" value="1"/>
</dbReference>
<dbReference type="InterPro" id="IPR036374">
    <property type="entry name" value="OxRdtase_Mopterin-bd_sf"/>
</dbReference>
<keyword evidence="1" id="KW-0812">Transmembrane</keyword>
<proteinExistence type="predicted"/>
<evidence type="ECO:0000256" key="1">
    <source>
        <dbReference type="SAM" id="Phobius"/>
    </source>
</evidence>
<organism evidence="3 4">
    <name type="scientific">Amycolatopsis deserti</name>
    <dbReference type="NCBI Taxonomy" id="185696"/>
    <lineage>
        <taxon>Bacteria</taxon>
        <taxon>Bacillati</taxon>
        <taxon>Actinomycetota</taxon>
        <taxon>Actinomycetes</taxon>
        <taxon>Pseudonocardiales</taxon>
        <taxon>Pseudonocardiaceae</taxon>
        <taxon>Amycolatopsis</taxon>
    </lineage>
</organism>
<dbReference type="InterPro" id="IPR000572">
    <property type="entry name" value="OxRdtase_Mopterin-bd_dom"/>
</dbReference>
<dbReference type="Gene3D" id="3.90.420.10">
    <property type="entry name" value="Oxidoreductase, molybdopterin-binding domain"/>
    <property type="match status" value="1"/>
</dbReference>
<feature type="transmembrane region" description="Helical" evidence="1">
    <location>
        <begin position="137"/>
        <end position="157"/>
    </location>
</feature>
<keyword evidence="4" id="KW-1185">Reference proteome</keyword>
<reference evidence="4" key="1">
    <citation type="journal article" date="2019" name="Int. J. Syst. Evol. Microbiol.">
        <title>The Global Catalogue of Microorganisms (GCM) 10K type strain sequencing project: providing services to taxonomists for standard genome sequencing and annotation.</title>
        <authorList>
            <consortium name="The Broad Institute Genomics Platform"/>
            <consortium name="The Broad Institute Genome Sequencing Center for Infectious Disease"/>
            <person name="Wu L."/>
            <person name="Ma J."/>
        </authorList>
    </citation>
    <scope>NUCLEOTIDE SEQUENCE [LARGE SCALE GENOMIC DNA]</scope>
    <source>
        <strain evidence="4">CGMCC 4.7677</strain>
    </source>
</reference>
<dbReference type="Pfam" id="PF00174">
    <property type="entry name" value="Oxidored_molyb"/>
    <property type="match status" value="1"/>
</dbReference>
<dbReference type="SUPFAM" id="SSF81296">
    <property type="entry name" value="E set domains"/>
    <property type="match status" value="1"/>
</dbReference>
<name>A0ABQ3IA51_9PSEU</name>
<dbReference type="PANTHER" id="PTHR19372:SF7">
    <property type="entry name" value="SULFITE OXIDASE, MITOCHONDRIAL"/>
    <property type="match status" value="1"/>
</dbReference>
<dbReference type="Proteomes" id="UP000605897">
    <property type="component" value="Unassembled WGS sequence"/>
</dbReference>
<feature type="transmembrane region" description="Helical" evidence="1">
    <location>
        <begin position="19"/>
        <end position="39"/>
    </location>
</feature>
<evidence type="ECO:0000259" key="2">
    <source>
        <dbReference type="Pfam" id="PF00174"/>
    </source>
</evidence>
<feature type="domain" description="Oxidoreductase molybdopterin-binding" evidence="2">
    <location>
        <begin position="255"/>
        <end position="405"/>
    </location>
</feature>
<gene>
    <name evidence="3" type="ORF">GCM10017786_00250</name>
</gene>
<feature type="transmembrane region" description="Helical" evidence="1">
    <location>
        <begin position="83"/>
        <end position="105"/>
    </location>
</feature>
<dbReference type="Gene3D" id="2.60.40.650">
    <property type="match status" value="1"/>
</dbReference>
<protein>
    <submittedName>
        <fullName evidence="3">Molybdopterin-binding protein</fullName>
    </submittedName>
</protein>
<keyword evidence="1" id="KW-0472">Membrane</keyword>
<feature type="transmembrane region" description="Helical" evidence="1">
    <location>
        <begin position="178"/>
        <end position="200"/>
    </location>
</feature>
<evidence type="ECO:0000313" key="3">
    <source>
        <dbReference type="EMBL" id="GHE75510.1"/>
    </source>
</evidence>
<comment type="caution">
    <text evidence="3">The sequence shown here is derived from an EMBL/GenBank/DDBJ whole genome shotgun (WGS) entry which is preliminary data.</text>
</comment>